<gene>
    <name evidence="1" type="ORF">LCOR_09483.1</name>
</gene>
<dbReference type="EMBL" id="CBTN010000058">
    <property type="protein sequence ID" value="CDH58630.1"/>
    <property type="molecule type" value="Genomic_DNA"/>
</dbReference>
<organism evidence="1 2">
    <name type="scientific">Lichtheimia corymbifera JMRC:FSU:9682</name>
    <dbReference type="NCBI Taxonomy" id="1263082"/>
    <lineage>
        <taxon>Eukaryota</taxon>
        <taxon>Fungi</taxon>
        <taxon>Fungi incertae sedis</taxon>
        <taxon>Mucoromycota</taxon>
        <taxon>Mucoromycotina</taxon>
        <taxon>Mucoromycetes</taxon>
        <taxon>Mucorales</taxon>
        <taxon>Lichtheimiaceae</taxon>
        <taxon>Lichtheimia</taxon>
    </lineage>
</organism>
<proteinExistence type="predicted"/>
<evidence type="ECO:0000313" key="1">
    <source>
        <dbReference type="EMBL" id="CDH58630.1"/>
    </source>
</evidence>
<evidence type="ECO:0000313" key="2">
    <source>
        <dbReference type="Proteomes" id="UP000027586"/>
    </source>
</evidence>
<keyword evidence="2" id="KW-1185">Reference proteome</keyword>
<protein>
    <submittedName>
        <fullName evidence="1">Uncharacterized protein</fullName>
    </submittedName>
</protein>
<dbReference type="AlphaFoldDB" id="A0A068S9J4"/>
<dbReference type="Proteomes" id="UP000027586">
    <property type="component" value="Unassembled WGS sequence"/>
</dbReference>
<dbReference type="VEuPathDB" id="FungiDB:LCOR_09483.1"/>
<sequence length="250" mass="28560">MGLYSIGRRVSTYFVYLATLLYPAIPKRKPKTPSREEAKLHFPRQENGSNMVIDINRCNSHRSMQPVNGNNALPIKWIKATAIHGNLEHILEELFMLLDGISGRNSRVNKQREIGTREVKQEECRRPIFIFARRPHNTTFHFSSFYFSIFYLSSSPITKVLQSLSGQVLELVAHRYSSCRWTKCALMPSLSLQEPTIKRALLHVLVTIIKISSQERSPSTTFMYPCNKLVRFTLRQGSTLESQGAAGCAR</sequence>
<name>A0A068S9J4_9FUNG</name>
<comment type="caution">
    <text evidence="1">The sequence shown here is derived from an EMBL/GenBank/DDBJ whole genome shotgun (WGS) entry which is preliminary data.</text>
</comment>
<accession>A0A068S9J4</accession>
<reference evidence="1" key="1">
    <citation type="submission" date="2013-08" db="EMBL/GenBank/DDBJ databases">
        <title>Gene expansion shapes genome architecture in the human pathogen Lichtheimia corymbifera: an evolutionary genomics analysis in the ancient terrestrial Mucorales (Mucoromycotina).</title>
        <authorList>
            <person name="Schwartze V.U."/>
            <person name="Winter S."/>
            <person name="Shelest E."/>
            <person name="Marcet-Houben M."/>
            <person name="Horn F."/>
            <person name="Wehner S."/>
            <person name="Hoffmann K."/>
            <person name="Riege K."/>
            <person name="Sammeth M."/>
            <person name="Nowrousian M."/>
            <person name="Valiante V."/>
            <person name="Linde J."/>
            <person name="Jacobsen I.D."/>
            <person name="Marz M."/>
            <person name="Brakhage A.A."/>
            <person name="Gabaldon T."/>
            <person name="Bocker S."/>
            <person name="Voigt K."/>
        </authorList>
    </citation>
    <scope>NUCLEOTIDE SEQUENCE [LARGE SCALE GENOMIC DNA]</scope>
    <source>
        <strain evidence="1">FSU 9682</strain>
    </source>
</reference>